<evidence type="ECO:0000313" key="2">
    <source>
        <dbReference type="EMBL" id="RLN12854.1"/>
    </source>
</evidence>
<dbReference type="PANTHER" id="PTHR46610">
    <property type="entry name" value="OS05G0181300 PROTEIN"/>
    <property type="match status" value="1"/>
</dbReference>
<sequence length="99" mass="10387">MGSSSATSLGFLLVTINSAMAIHRSRGDAVATILVIALYSSLVLLLRCLRRFEAAPPGSAAKDRARVGVWLATALATAMFSCVPLMPGLMAAAVWLIVR</sequence>
<dbReference type="PANTHER" id="PTHR46610:SF1">
    <property type="entry name" value="OS06G0147300 PROTEIN"/>
    <property type="match status" value="1"/>
</dbReference>
<dbReference type="OrthoDB" id="645053at2759"/>
<evidence type="ECO:0000313" key="3">
    <source>
        <dbReference type="Proteomes" id="UP000275267"/>
    </source>
</evidence>
<dbReference type="Pfam" id="PF20100">
    <property type="entry name" value="DUF6490"/>
    <property type="match status" value="1"/>
</dbReference>
<evidence type="ECO:0000256" key="1">
    <source>
        <dbReference type="SAM" id="Phobius"/>
    </source>
</evidence>
<comment type="caution">
    <text evidence="2">The sequence shown here is derived from an EMBL/GenBank/DDBJ whole genome shotgun (WGS) entry which is preliminary data.</text>
</comment>
<dbReference type="InterPro" id="IPR045501">
    <property type="entry name" value="DUF6490"/>
</dbReference>
<protein>
    <submittedName>
        <fullName evidence="2">Uncharacterized protein</fullName>
    </submittedName>
</protein>
<feature type="transmembrane region" description="Helical" evidence="1">
    <location>
        <begin position="31"/>
        <end position="49"/>
    </location>
</feature>
<name>A0A3L6S102_PANMI</name>
<keyword evidence="3" id="KW-1185">Reference proteome</keyword>
<keyword evidence="1" id="KW-0472">Membrane</keyword>
<organism evidence="2 3">
    <name type="scientific">Panicum miliaceum</name>
    <name type="common">Proso millet</name>
    <name type="synonym">Broomcorn millet</name>
    <dbReference type="NCBI Taxonomy" id="4540"/>
    <lineage>
        <taxon>Eukaryota</taxon>
        <taxon>Viridiplantae</taxon>
        <taxon>Streptophyta</taxon>
        <taxon>Embryophyta</taxon>
        <taxon>Tracheophyta</taxon>
        <taxon>Spermatophyta</taxon>
        <taxon>Magnoliopsida</taxon>
        <taxon>Liliopsida</taxon>
        <taxon>Poales</taxon>
        <taxon>Poaceae</taxon>
        <taxon>PACMAD clade</taxon>
        <taxon>Panicoideae</taxon>
        <taxon>Panicodae</taxon>
        <taxon>Paniceae</taxon>
        <taxon>Panicinae</taxon>
        <taxon>Panicum</taxon>
        <taxon>Panicum sect. Panicum</taxon>
    </lineage>
</organism>
<feature type="transmembrane region" description="Helical" evidence="1">
    <location>
        <begin position="69"/>
        <end position="98"/>
    </location>
</feature>
<dbReference type="Proteomes" id="UP000275267">
    <property type="component" value="Unassembled WGS sequence"/>
</dbReference>
<proteinExistence type="predicted"/>
<dbReference type="AlphaFoldDB" id="A0A3L6S102"/>
<accession>A0A3L6S102</accession>
<reference evidence="3" key="1">
    <citation type="journal article" date="2019" name="Nat. Commun.">
        <title>The genome of broomcorn millet.</title>
        <authorList>
            <person name="Zou C."/>
            <person name="Miki D."/>
            <person name="Li D."/>
            <person name="Tang Q."/>
            <person name="Xiao L."/>
            <person name="Rajput S."/>
            <person name="Deng P."/>
            <person name="Jia W."/>
            <person name="Huang R."/>
            <person name="Zhang M."/>
            <person name="Sun Y."/>
            <person name="Hu J."/>
            <person name="Fu X."/>
            <person name="Schnable P.S."/>
            <person name="Li F."/>
            <person name="Zhang H."/>
            <person name="Feng B."/>
            <person name="Zhu X."/>
            <person name="Liu R."/>
            <person name="Schnable J.C."/>
            <person name="Zhu J.-K."/>
            <person name="Zhang H."/>
        </authorList>
    </citation>
    <scope>NUCLEOTIDE SEQUENCE [LARGE SCALE GENOMIC DNA]</scope>
</reference>
<gene>
    <name evidence="2" type="ORF">C2845_PM09G03160</name>
</gene>
<keyword evidence="1" id="KW-0812">Transmembrane</keyword>
<dbReference type="EMBL" id="PQIB02000006">
    <property type="protein sequence ID" value="RLN12854.1"/>
    <property type="molecule type" value="Genomic_DNA"/>
</dbReference>
<keyword evidence="1" id="KW-1133">Transmembrane helix</keyword>